<name>A0A0F9DWA6_9ZZZZ</name>
<reference evidence="1" key="1">
    <citation type="journal article" date="2015" name="Nature">
        <title>Complex archaea that bridge the gap between prokaryotes and eukaryotes.</title>
        <authorList>
            <person name="Spang A."/>
            <person name="Saw J.H."/>
            <person name="Jorgensen S.L."/>
            <person name="Zaremba-Niedzwiedzka K."/>
            <person name="Martijn J."/>
            <person name="Lind A.E."/>
            <person name="van Eijk R."/>
            <person name="Schleper C."/>
            <person name="Guy L."/>
            <person name="Ettema T.J."/>
        </authorList>
    </citation>
    <scope>NUCLEOTIDE SEQUENCE</scope>
</reference>
<evidence type="ECO:0000313" key="1">
    <source>
        <dbReference type="EMBL" id="KKL66148.1"/>
    </source>
</evidence>
<comment type="caution">
    <text evidence="1">The sequence shown here is derived from an EMBL/GenBank/DDBJ whole genome shotgun (WGS) entry which is preliminary data.</text>
</comment>
<gene>
    <name evidence="1" type="ORF">LCGC14_2147870</name>
</gene>
<sequence length="145" mass="17144">MKTKVCRKCKVEKPAEEFYAKKERKDGLQYSCKICQKNYLRTWLHNNRDYMLGYRRKYNKANRKKLNEQIENWRLKHPERSKAKNTLKVAVINGKIKKPTICSVCLESQESKQLHGHHDDYSKPLDVEWLCSPCHGAKHITLRGG</sequence>
<organism evidence="1">
    <name type="scientific">marine sediment metagenome</name>
    <dbReference type="NCBI Taxonomy" id="412755"/>
    <lineage>
        <taxon>unclassified sequences</taxon>
        <taxon>metagenomes</taxon>
        <taxon>ecological metagenomes</taxon>
    </lineage>
</organism>
<dbReference type="EMBL" id="LAZR01027297">
    <property type="protein sequence ID" value="KKL66148.1"/>
    <property type="molecule type" value="Genomic_DNA"/>
</dbReference>
<proteinExistence type="predicted"/>
<accession>A0A0F9DWA6</accession>
<dbReference type="AlphaFoldDB" id="A0A0F9DWA6"/>
<protein>
    <submittedName>
        <fullName evidence="1">Uncharacterized protein</fullName>
    </submittedName>
</protein>